<feature type="signal peptide" evidence="1">
    <location>
        <begin position="1"/>
        <end position="26"/>
    </location>
</feature>
<proteinExistence type="predicted"/>
<dbReference type="Proteomes" id="UP000587527">
    <property type="component" value="Unassembled WGS sequence"/>
</dbReference>
<dbReference type="RefSeq" id="WP_184839066.1">
    <property type="nucleotide sequence ID" value="NZ_JACHMN010000002.1"/>
</dbReference>
<comment type="caution">
    <text evidence="2">The sequence shown here is derived from an EMBL/GenBank/DDBJ whole genome shotgun (WGS) entry which is preliminary data.</text>
</comment>
<reference evidence="2 3" key="1">
    <citation type="submission" date="2020-08" db="EMBL/GenBank/DDBJ databases">
        <title>Sequencing the genomes of 1000 actinobacteria strains.</title>
        <authorList>
            <person name="Klenk H.-P."/>
        </authorList>
    </citation>
    <scope>NUCLEOTIDE SEQUENCE [LARGE SCALE GENOMIC DNA]</scope>
    <source>
        <strain evidence="2 3">DSM 45362</strain>
    </source>
</reference>
<name>A0A841BVJ4_9ACTN</name>
<sequence>MAHSLSLRALVLVPVMVVGLSACSPAAETAAPTATPTTSIAPTLGPDVISLAGVRAVRFGQTRDELSDEPGLSEGPGGCGEHIVGVTEVSPVFTDEDAGEKLVLLWANPPLHTPENVAVGTAMDVVKSTYPQATPLTAPTGTYRFDGLLVSKGEFGFLFLHDGKHVQKLIAGYTTYLEQLFAEGFGAC</sequence>
<keyword evidence="3" id="KW-1185">Reference proteome</keyword>
<evidence type="ECO:0000313" key="3">
    <source>
        <dbReference type="Proteomes" id="UP000587527"/>
    </source>
</evidence>
<evidence type="ECO:0000256" key="1">
    <source>
        <dbReference type="SAM" id="SignalP"/>
    </source>
</evidence>
<evidence type="ECO:0000313" key="2">
    <source>
        <dbReference type="EMBL" id="MBB5871179.1"/>
    </source>
</evidence>
<protein>
    <submittedName>
        <fullName evidence="2">Uncharacterized protein</fullName>
    </submittedName>
</protein>
<organism evidence="2 3">
    <name type="scientific">Allocatelliglobosispora scoriae</name>
    <dbReference type="NCBI Taxonomy" id="643052"/>
    <lineage>
        <taxon>Bacteria</taxon>
        <taxon>Bacillati</taxon>
        <taxon>Actinomycetota</taxon>
        <taxon>Actinomycetes</taxon>
        <taxon>Micromonosporales</taxon>
        <taxon>Micromonosporaceae</taxon>
        <taxon>Allocatelliglobosispora</taxon>
    </lineage>
</organism>
<keyword evidence="1" id="KW-0732">Signal</keyword>
<dbReference type="EMBL" id="JACHMN010000002">
    <property type="protein sequence ID" value="MBB5871179.1"/>
    <property type="molecule type" value="Genomic_DNA"/>
</dbReference>
<accession>A0A841BVJ4</accession>
<gene>
    <name evidence="2" type="ORF">F4553_004558</name>
</gene>
<dbReference type="AlphaFoldDB" id="A0A841BVJ4"/>
<feature type="chain" id="PRO_5039103201" evidence="1">
    <location>
        <begin position="27"/>
        <end position="188"/>
    </location>
</feature>